<gene>
    <name evidence="2" type="ORF">GQ602_006144</name>
</gene>
<reference evidence="2 3" key="1">
    <citation type="journal article" date="2020" name="G3 (Bethesda)">
        <title>Genetic Underpinnings of Host Manipulation by Ophiocordyceps as Revealed by Comparative Transcriptomics.</title>
        <authorList>
            <person name="Will I."/>
            <person name="Das B."/>
            <person name="Trinh T."/>
            <person name="Brachmann A."/>
            <person name="Ohm R.A."/>
            <person name="de Bekker C."/>
        </authorList>
    </citation>
    <scope>NUCLEOTIDE SEQUENCE [LARGE SCALE GENOMIC DNA]</scope>
    <source>
        <strain evidence="2 3">EC05</strain>
    </source>
</reference>
<dbReference type="Proteomes" id="UP000562929">
    <property type="component" value="Unassembled WGS sequence"/>
</dbReference>
<dbReference type="OrthoDB" id="6132759at2759"/>
<feature type="transmembrane region" description="Helical" evidence="1">
    <location>
        <begin position="12"/>
        <end position="31"/>
    </location>
</feature>
<sequence>MGIPSVVASNAIIYTTYGAFLLLGTAVAWRVRGSGAGELLSSNGSKTAIPLALNFIASTLGAGILFSYPEMATIAGLQGVMIYAAATALPLLTLGGRESGTDAGLWFTLVS</sequence>
<feature type="transmembrane region" description="Helical" evidence="1">
    <location>
        <begin position="74"/>
        <end position="94"/>
    </location>
</feature>
<organism evidence="2 3">
    <name type="scientific">Ophiocordyceps camponoti-floridani</name>
    <dbReference type="NCBI Taxonomy" id="2030778"/>
    <lineage>
        <taxon>Eukaryota</taxon>
        <taxon>Fungi</taxon>
        <taxon>Dikarya</taxon>
        <taxon>Ascomycota</taxon>
        <taxon>Pezizomycotina</taxon>
        <taxon>Sordariomycetes</taxon>
        <taxon>Hypocreomycetidae</taxon>
        <taxon>Hypocreales</taxon>
        <taxon>Ophiocordycipitaceae</taxon>
        <taxon>Ophiocordyceps</taxon>
    </lineage>
</organism>
<evidence type="ECO:0000313" key="2">
    <source>
        <dbReference type="EMBL" id="KAF4583000.1"/>
    </source>
</evidence>
<accession>A0A8H4VBJ5</accession>
<keyword evidence="1" id="KW-0812">Transmembrane</keyword>
<dbReference type="EMBL" id="JAACLJ010000007">
    <property type="protein sequence ID" value="KAF4583000.1"/>
    <property type="molecule type" value="Genomic_DNA"/>
</dbReference>
<protein>
    <submittedName>
        <fullName evidence="2">Urea transporter</fullName>
    </submittedName>
</protein>
<feature type="transmembrane region" description="Helical" evidence="1">
    <location>
        <begin position="51"/>
        <end position="68"/>
    </location>
</feature>
<comment type="caution">
    <text evidence="2">The sequence shown here is derived from an EMBL/GenBank/DDBJ whole genome shotgun (WGS) entry which is preliminary data.</text>
</comment>
<proteinExistence type="predicted"/>
<evidence type="ECO:0000313" key="3">
    <source>
        <dbReference type="Proteomes" id="UP000562929"/>
    </source>
</evidence>
<dbReference type="AlphaFoldDB" id="A0A8H4VBJ5"/>
<keyword evidence="3" id="KW-1185">Reference proteome</keyword>
<name>A0A8H4VBJ5_9HYPO</name>
<evidence type="ECO:0000256" key="1">
    <source>
        <dbReference type="SAM" id="Phobius"/>
    </source>
</evidence>
<keyword evidence="1" id="KW-0472">Membrane</keyword>
<keyword evidence="1" id="KW-1133">Transmembrane helix</keyword>